<dbReference type="AlphaFoldDB" id="A0A4C1UDP6"/>
<sequence>MRQSAYVHASVNGSENEFIGDQKSNGSPYTYGCAKIGVACYSSGFTIRNHAREYPTPTLLGFPNPLEARRFGSSGPI</sequence>
<keyword evidence="2" id="KW-1185">Reference proteome</keyword>
<accession>A0A4C1UDP6</accession>
<dbReference type="EMBL" id="BGZK01000159">
    <property type="protein sequence ID" value="GBP24250.1"/>
    <property type="molecule type" value="Genomic_DNA"/>
</dbReference>
<protein>
    <submittedName>
        <fullName evidence="1">Uncharacterized protein</fullName>
    </submittedName>
</protein>
<proteinExistence type="predicted"/>
<name>A0A4C1UDP6_EUMVA</name>
<organism evidence="1 2">
    <name type="scientific">Eumeta variegata</name>
    <name type="common">Bagworm moth</name>
    <name type="synonym">Eumeta japonica</name>
    <dbReference type="NCBI Taxonomy" id="151549"/>
    <lineage>
        <taxon>Eukaryota</taxon>
        <taxon>Metazoa</taxon>
        <taxon>Ecdysozoa</taxon>
        <taxon>Arthropoda</taxon>
        <taxon>Hexapoda</taxon>
        <taxon>Insecta</taxon>
        <taxon>Pterygota</taxon>
        <taxon>Neoptera</taxon>
        <taxon>Endopterygota</taxon>
        <taxon>Lepidoptera</taxon>
        <taxon>Glossata</taxon>
        <taxon>Ditrysia</taxon>
        <taxon>Tineoidea</taxon>
        <taxon>Psychidae</taxon>
        <taxon>Oiketicinae</taxon>
        <taxon>Eumeta</taxon>
    </lineage>
</organism>
<evidence type="ECO:0000313" key="1">
    <source>
        <dbReference type="EMBL" id="GBP24250.1"/>
    </source>
</evidence>
<dbReference type="Proteomes" id="UP000299102">
    <property type="component" value="Unassembled WGS sequence"/>
</dbReference>
<evidence type="ECO:0000313" key="2">
    <source>
        <dbReference type="Proteomes" id="UP000299102"/>
    </source>
</evidence>
<gene>
    <name evidence="1" type="ORF">EVAR_80103_1</name>
</gene>
<comment type="caution">
    <text evidence="1">The sequence shown here is derived from an EMBL/GenBank/DDBJ whole genome shotgun (WGS) entry which is preliminary data.</text>
</comment>
<reference evidence="1 2" key="1">
    <citation type="journal article" date="2019" name="Commun. Biol.">
        <title>The bagworm genome reveals a unique fibroin gene that provides high tensile strength.</title>
        <authorList>
            <person name="Kono N."/>
            <person name="Nakamura H."/>
            <person name="Ohtoshi R."/>
            <person name="Tomita M."/>
            <person name="Numata K."/>
            <person name="Arakawa K."/>
        </authorList>
    </citation>
    <scope>NUCLEOTIDE SEQUENCE [LARGE SCALE GENOMIC DNA]</scope>
</reference>